<dbReference type="EMBL" id="JAVFHQ010000001">
    <property type="protein sequence ID" value="KAK4550456.1"/>
    <property type="molecule type" value="Genomic_DNA"/>
</dbReference>
<dbReference type="Gene3D" id="2.170.150.70">
    <property type="match status" value="1"/>
</dbReference>
<evidence type="ECO:0000313" key="1">
    <source>
        <dbReference type="EMBL" id="KAK4550456.1"/>
    </source>
</evidence>
<protein>
    <recommendedName>
        <fullName evidence="3">CENP-V/GFA domain-containing protein</fullName>
    </recommendedName>
</protein>
<keyword evidence="2" id="KW-1185">Reference proteome</keyword>
<dbReference type="InterPro" id="IPR011057">
    <property type="entry name" value="Mss4-like_sf"/>
</dbReference>
<accession>A0AAV9JXF7</accession>
<sequence>MESEKPNLPTAIAFKGSSFAHVSSKSLTFYDNQENLRHEGLPQDDFGGITFLRLSKVAERAFCASCHAPLVMHYLHMGDGMDLTLGSVDEASLKDDEAKEAFKLKQHIFVSQKAWWYDVEKDGIPVHDRFTGAFDVTVKASEGKE</sequence>
<dbReference type="Proteomes" id="UP001324427">
    <property type="component" value="Unassembled WGS sequence"/>
</dbReference>
<name>A0AAV9JXF7_9PEZI</name>
<evidence type="ECO:0008006" key="3">
    <source>
        <dbReference type="Google" id="ProtNLM"/>
    </source>
</evidence>
<comment type="caution">
    <text evidence="1">The sequence shown here is derived from an EMBL/GenBank/DDBJ whole genome shotgun (WGS) entry which is preliminary data.</text>
</comment>
<organism evidence="1 2">
    <name type="scientific">Oleoguttula mirabilis</name>
    <dbReference type="NCBI Taxonomy" id="1507867"/>
    <lineage>
        <taxon>Eukaryota</taxon>
        <taxon>Fungi</taxon>
        <taxon>Dikarya</taxon>
        <taxon>Ascomycota</taxon>
        <taxon>Pezizomycotina</taxon>
        <taxon>Dothideomycetes</taxon>
        <taxon>Dothideomycetidae</taxon>
        <taxon>Mycosphaerellales</taxon>
        <taxon>Teratosphaeriaceae</taxon>
        <taxon>Oleoguttula</taxon>
    </lineage>
</organism>
<gene>
    <name evidence="1" type="ORF">LTR36_000034</name>
</gene>
<reference evidence="1 2" key="1">
    <citation type="submission" date="2021-11" db="EMBL/GenBank/DDBJ databases">
        <title>Black yeast isolated from Biological Soil Crust.</title>
        <authorList>
            <person name="Kurbessoian T."/>
        </authorList>
    </citation>
    <scope>NUCLEOTIDE SEQUENCE [LARGE SCALE GENOMIC DNA]</scope>
    <source>
        <strain evidence="1 2">CCFEE 5522</strain>
    </source>
</reference>
<proteinExistence type="predicted"/>
<dbReference type="AlphaFoldDB" id="A0AAV9JXF7"/>
<dbReference type="SUPFAM" id="SSF51316">
    <property type="entry name" value="Mss4-like"/>
    <property type="match status" value="1"/>
</dbReference>
<evidence type="ECO:0000313" key="2">
    <source>
        <dbReference type="Proteomes" id="UP001324427"/>
    </source>
</evidence>